<dbReference type="PIRSF" id="PIRSF031924">
    <property type="entry name" value="Pi-irrepressible_AP"/>
    <property type="match status" value="1"/>
</dbReference>
<sequence length="533" mass="57826">MRFAPIFAPFLAASLLAAPRPKLVVVISVDQFSAELMSRWGQDLPGGLGRLQREGTAFVETFHDHGYTETGPGHSVLLTGCHPMHTGITENSWRDRARGRDTYCVEDPASPLVDVAGTPVSPANLRTGTLGEWLTAQVPGSRSFAVTGKDRSAILMAGHRAQGVYWFNGAGGFTTSKAYASTLPPWLKAYNTRFLTRLADESLFWSPLDGRPLPPSATYTVHGAPVTLGLPRSVHAVGMPLDADFWGRFRATPFFDEAILGAARALEDAEHLGQGPGTDLLALGLSATDYIGHRFGNGGPEMLDALRRLDKGLGAYLDHLAAKVPGLWVVLTADHGAADFPERLQAQGYPARRVYPGPWAQALNLELRKRLGLARDPFLPADGPMLYLDPALTAPAERKRILDAAVALAKATPEVADAFTAEDLAAYAPDPQEPPARRGYKAKLRLSFVQDRSGDLLVAYKPFYYKDDPKDLATHGHPQDTDRRVPLIFWGPWQAARVTDEARTVDLAPTLAAELGIHPAEPVDGHPLALRVR</sequence>
<evidence type="ECO:0000313" key="7">
    <source>
        <dbReference type="EMBL" id="BDU73296.1"/>
    </source>
</evidence>
<dbReference type="PANTHER" id="PTHR10151:SF120">
    <property type="entry name" value="BIS(5'-ADENOSYL)-TRIPHOSPHATASE"/>
    <property type="match status" value="1"/>
</dbReference>
<evidence type="ECO:0000256" key="6">
    <source>
        <dbReference type="SAM" id="SignalP"/>
    </source>
</evidence>
<evidence type="ECO:0000313" key="8">
    <source>
        <dbReference type="Proteomes" id="UP001238179"/>
    </source>
</evidence>
<feature type="binding site" evidence="5">
    <location>
        <begin position="149"/>
        <end position="151"/>
    </location>
    <ligand>
        <name>substrate</name>
    </ligand>
</feature>
<evidence type="ECO:0000256" key="5">
    <source>
        <dbReference type="PIRSR" id="PIRSR031924-51"/>
    </source>
</evidence>
<dbReference type="GO" id="GO:0004035">
    <property type="term" value="F:alkaline phosphatase activity"/>
    <property type="evidence" value="ECO:0007669"/>
    <property type="project" value="InterPro"/>
</dbReference>
<dbReference type="CDD" id="cd16016">
    <property type="entry name" value="AP-SPAP"/>
    <property type="match status" value="1"/>
</dbReference>
<dbReference type="SUPFAM" id="SSF53649">
    <property type="entry name" value="Alkaline phosphatase-like"/>
    <property type="match status" value="1"/>
</dbReference>
<keyword evidence="2" id="KW-0479">Metal-binding</keyword>
<keyword evidence="1 4" id="KW-0597">Phosphoprotein</keyword>
<evidence type="ECO:0000256" key="2">
    <source>
        <dbReference type="ARBA" id="ARBA00022723"/>
    </source>
</evidence>
<keyword evidence="8" id="KW-1185">Reference proteome</keyword>
<dbReference type="GO" id="GO:0046872">
    <property type="term" value="F:metal ion binding"/>
    <property type="evidence" value="ECO:0007669"/>
    <property type="project" value="UniProtKB-KW"/>
</dbReference>
<feature type="active site" description="Phosphothreonine intermediate" evidence="4">
    <location>
        <position position="70"/>
    </location>
</feature>
<feature type="signal peptide" evidence="6">
    <location>
        <begin position="1"/>
        <end position="17"/>
    </location>
</feature>
<evidence type="ECO:0000256" key="3">
    <source>
        <dbReference type="ARBA" id="ARBA00022729"/>
    </source>
</evidence>
<protein>
    <submittedName>
        <fullName evidence="7">Alkaline phosphatase</fullName>
    </submittedName>
</protein>
<accession>A0AA48K9C3</accession>
<dbReference type="RefSeq" id="WP_316411947.1">
    <property type="nucleotide sequence ID" value="NZ_AP027080.1"/>
</dbReference>
<dbReference type="KEGG" id="msil:METEAL_24700"/>
<organism evidence="7 8">
    <name type="scientific">Mesoterricola silvestris</name>
    <dbReference type="NCBI Taxonomy" id="2927979"/>
    <lineage>
        <taxon>Bacteria</taxon>
        <taxon>Pseudomonadati</taxon>
        <taxon>Acidobacteriota</taxon>
        <taxon>Holophagae</taxon>
        <taxon>Holophagales</taxon>
        <taxon>Holophagaceae</taxon>
        <taxon>Mesoterricola</taxon>
    </lineage>
</organism>
<dbReference type="EMBL" id="AP027080">
    <property type="protein sequence ID" value="BDU73296.1"/>
    <property type="molecule type" value="Genomic_DNA"/>
</dbReference>
<dbReference type="AlphaFoldDB" id="A0AA48K9C3"/>
<dbReference type="InterPro" id="IPR026263">
    <property type="entry name" value="Alkaline_phosphatase_prok"/>
</dbReference>
<dbReference type="InterPro" id="IPR017850">
    <property type="entry name" value="Alkaline_phosphatase_core_sf"/>
</dbReference>
<feature type="binding site" evidence="5">
    <location>
        <position position="91"/>
    </location>
    <ligand>
        <name>substrate</name>
    </ligand>
</feature>
<evidence type="ECO:0000256" key="1">
    <source>
        <dbReference type="ARBA" id="ARBA00022553"/>
    </source>
</evidence>
<dbReference type="PANTHER" id="PTHR10151">
    <property type="entry name" value="ECTONUCLEOTIDE PYROPHOSPHATASE/PHOSPHODIESTERASE"/>
    <property type="match status" value="1"/>
</dbReference>
<name>A0AA48K9C3_9BACT</name>
<dbReference type="Gene3D" id="3.40.720.10">
    <property type="entry name" value="Alkaline Phosphatase, subunit A"/>
    <property type="match status" value="1"/>
</dbReference>
<dbReference type="Pfam" id="PF01663">
    <property type="entry name" value="Phosphodiest"/>
    <property type="match status" value="1"/>
</dbReference>
<dbReference type="InterPro" id="IPR002591">
    <property type="entry name" value="Phosphodiest/P_Trfase"/>
</dbReference>
<feature type="chain" id="PRO_5041392397" evidence="6">
    <location>
        <begin position="18"/>
        <end position="533"/>
    </location>
</feature>
<dbReference type="Gene3D" id="3.30.1360.150">
    <property type="match status" value="1"/>
</dbReference>
<gene>
    <name evidence="7" type="ORF">METEAL_24700</name>
</gene>
<reference evidence="8" key="1">
    <citation type="journal article" date="2023" name="Int. J. Syst. Evol. Microbiol.">
        <title>Mesoterricola silvestris gen. nov., sp. nov., Mesoterricola sediminis sp. nov., Geothrix oryzae sp. nov., Geothrix edaphica sp. nov., Geothrix rubra sp. nov., and Geothrix limicola sp. nov., six novel members of Acidobacteriota isolated from soils.</title>
        <authorList>
            <person name="Itoh H."/>
            <person name="Sugisawa Y."/>
            <person name="Mise K."/>
            <person name="Xu Z."/>
            <person name="Kuniyasu M."/>
            <person name="Ushijima N."/>
            <person name="Kawano K."/>
            <person name="Kobayashi E."/>
            <person name="Shiratori Y."/>
            <person name="Masuda Y."/>
            <person name="Senoo K."/>
        </authorList>
    </citation>
    <scope>NUCLEOTIDE SEQUENCE [LARGE SCALE GENOMIC DNA]</scope>
    <source>
        <strain evidence="8">W79</strain>
    </source>
</reference>
<proteinExistence type="predicted"/>
<keyword evidence="3 6" id="KW-0732">Signal</keyword>
<dbReference type="Proteomes" id="UP001238179">
    <property type="component" value="Chromosome"/>
</dbReference>
<evidence type="ECO:0000256" key="4">
    <source>
        <dbReference type="PIRSR" id="PIRSR031924-50"/>
    </source>
</evidence>